<accession>A0A7R9IIT4</accession>
<dbReference type="AlphaFoldDB" id="A0A7R9IIT4"/>
<feature type="compositionally biased region" description="Low complexity" evidence="2">
    <location>
        <begin position="243"/>
        <end position="258"/>
    </location>
</feature>
<feature type="compositionally biased region" description="Basic and acidic residues" evidence="2">
    <location>
        <begin position="290"/>
        <end position="304"/>
    </location>
</feature>
<name>A0A7R9IIT4_9NEOP</name>
<feature type="compositionally biased region" description="Basic residues" evidence="2">
    <location>
        <begin position="216"/>
        <end position="225"/>
    </location>
</feature>
<feature type="coiled-coil region" evidence="1">
    <location>
        <begin position="30"/>
        <end position="61"/>
    </location>
</feature>
<evidence type="ECO:0000256" key="2">
    <source>
        <dbReference type="SAM" id="MobiDB-lite"/>
    </source>
</evidence>
<reference evidence="3" key="1">
    <citation type="submission" date="2020-11" db="EMBL/GenBank/DDBJ databases">
        <authorList>
            <person name="Tran Van P."/>
        </authorList>
    </citation>
    <scope>NUCLEOTIDE SEQUENCE</scope>
</reference>
<proteinExistence type="predicted"/>
<sequence>MHIFNIEVHKMDTISRWLLNLIMRDYVRLNARVESDLADQRKLLEQERKDRQERVRLAKEERGDFNGVTVQTQEDVPMATDPFKPIAELIVITNLMIIVVHYHQLFSACSPVRLTTTTTMMDSRCQGEEPATPRRVPHTPVEEETIIPGTVDDSADRVTSLAGLINYVELDAEYDNVSIATKTSRERIEPPRPASASSVTEAVREQLELEGRKLKKRKSLLHRSNKTSPAPLGELTLSLGSNPRITLPPLQPRRQQPLSAPSNYAHVRQGSVWGLTKSLDIVLNPSEPLSAEHQDSGIDSKSTKDCGNIR</sequence>
<protein>
    <submittedName>
        <fullName evidence="3">Uncharacterized protein</fullName>
    </submittedName>
</protein>
<feature type="region of interest" description="Disordered" evidence="2">
    <location>
        <begin position="216"/>
        <end position="258"/>
    </location>
</feature>
<organism evidence="3">
    <name type="scientific">Timema tahoe</name>
    <dbReference type="NCBI Taxonomy" id="61484"/>
    <lineage>
        <taxon>Eukaryota</taxon>
        <taxon>Metazoa</taxon>
        <taxon>Ecdysozoa</taxon>
        <taxon>Arthropoda</taxon>
        <taxon>Hexapoda</taxon>
        <taxon>Insecta</taxon>
        <taxon>Pterygota</taxon>
        <taxon>Neoptera</taxon>
        <taxon>Polyneoptera</taxon>
        <taxon>Phasmatodea</taxon>
        <taxon>Timematodea</taxon>
        <taxon>Timematoidea</taxon>
        <taxon>Timematidae</taxon>
        <taxon>Timema</taxon>
    </lineage>
</organism>
<dbReference type="EMBL" id="OE002690">
    <property type="protein sequence ID" value="CAD7459150.1"/>
    <property type="molecule type" value="Genomic_DNA"/>
</dbReference>
<feature type="region of interest" description="Disordered" evidence="2">
    <location>
        <begin position="288"/>
        <end position="310"/>
    </location>
</feature>
<evidence type="ECO:0000313" key="3">
    <source>
        <dbReference type="EMBL" id="CAD7459150.1"/>
    </source>
</evidence>
<evidence type="ECO:0000256" key="1">
    <source>
        <dbReference type="SAM" id="Coils"/>
    </source>
</evidence>
<keyword evidence="1" id="KW-0175">Coiled coil</keyword>
<gene>
    <name evidence="3" type="ORF">TTEB3V08_LOCUS7115</name>
</gene>